<dbReference type="RefSeq" id="WP_138593564.1">
    <property type="nucleotide sequence ID" value="NZ_PNBW01000110.1"/>
</dbReference>
<organism evidence="1 2">
    <name type="scientific">Pseudoalteromonas aurantia</name>
    <dbReference type="NCBI Taxonomy" id="43654"/>
    <lineage>
        <taxon>Bacteria</taxon>
        <taxon>Pseudomonadati</taxon>
        <taxon>Pseudomonadota</taxon>
        <taxon>Gammaproteobacteria</taxon>
        <taxon>Alteromonadales</taxon>
        <taxon>Pseudoalteromonadaceae</taxon>
        <taxon>Pseudoalteromonas</taxon>
    </lineage>
</organism>
<dbReference type="EMBL" id="PNBW01000110">
    <property type="protein sequence ID" value="TMO71276.1"/>
    <property type="molecule type" value="Genomic_DNA"/>
</dbReference>
<keyword evidence="2" id="KW-1185">Reference proteome</keyword>
<proteinExistence type="predicted"/>
<dbReference type="SUPFAM" id="SSF53474">
    <property type="entry name" value="alpha/beta-Hydrolases"/>
    <property type="match status" value="1"/>
</dbReference>
<dbReference type="Proteomes" id="UP000307164">
    <property type="component" value="Unassembled WGS sequence"/>
</dbReference>
<gene>
    <name evidence="1" type="ORF">CWC20_18055</name>
</gene>
<evidence type="ECO:0000313" key="2">
    <source>
        <dbReference type="Proteomes" id="UP000307164"/>
    </source>
</evidence>
<accession>A0ABY2VTK4</accession>
<name>A0ABY2VTK4_9GAMM</name>
<evidence type="ECO:0008006" key="3">
    <source>
        <dbReference type="Google" id="ProtNLM"/>
    </source>
</evidence>
<sequence length="229" mass="25864">MEKLYFLPGTMCTKALWQHLELTLKNQFELVYLGIPNGMGLKELVTYYEMIFDTEAVNLVGFSMGGYIAAYLQCALEHKVKRSLIISNTPSVLPDYEIKQRFHSLKLIAEHGYNGLSDARARVLLGASTSTQTMINVLLDMDASLGKEVLISQYTHMTKREDLYEPLCINHTPTLFYCSPNDPLIDPSWLTGLCAVNEHVAVRWSTGDGHMLPLETPNELSKVIIDWFS</sequence>
<dbReference type="InterPro" id="IPR029058">
    <property type="entry name" value="AB_hydrolase_fold"/>
</dbReference>
<comment type="caution">
    <text evidence="1">The sequence shown here is derived from an EMBL/GenBank/DDBJ whole genome shotgun (WGS) entry which is preliminary data.</text>
</comment>
<protein>
    <recommendedName>
        <fullName evidence="3">Alpha/beta hydrolase</fullName>
    </recommendedName>
</protein>
<evidence type="ECO:0000313" key="1">
    <source>
        <dbReference type="EMBL" id="TMO71276.1"/>
    </source>
</evidence>
<dbReference type="Gene3D" id="3.40.50.1820">
    <property type="entry name" value="alpha/beta hydrolase"/>
    <property type="match status" value="1"/>
</dbReference>
<reference evidence="2" key="2">
    <citation type="submission" date="2019-06" db="EMBL/GenBank/DDBJ databases">
        <title>Co-occurence of chitin degradation, pigmentation and bioactivity in marine Pseudoalteromonas.</title>
        <authorList>
            <person name="Sonnenschein E.C."/>
            <person name="Bech P.K."/>
        </authorList>
    </citation>
    <scope>NUCLEOTIDE SEQUENCE [LARGE SCALE GENOMIC DNA]</scope>
    <source>
        <strain evidence="2">S3895</strain>
    </source>
</reference>
<reference evidence="1 2" key="1">
    <citation type="submission" date="2018-01" db="EMBL/GenBank/DDBJ databases">
        <authorList>
            <person name="Paulsen S."/>
            <person name="Gram L.K."/>
        </authorList>
    </citation>
    <scope>NUCLEOTIDE SEQUENCE [LARGE SCALE GENOMIC DNA]</scope>
    <source>
        <strain evidence="1 2">S3895</strain>
    </source>
</reference>